<keyword evidence="16" id="KW-0564">Palmitate</keyword>
<keyword evidence="6" id="KW-0645">Protease</keyword>
<dbReference type="Gene3D" id="3.30.1380.10">
    <property type="match status" value="1"/>
</dbReference>
<evidence type="ECO:0000256" key="11">
    <source>
        <dbReference type="ARBA" id="ARBA00022813"/>
    </source>
</evidence>
<dbReference type="Pfam" id="PF01079">
    <property type="entry name" value="Hint"/>
    <property type="match status" value="1"/>
</dbReference>
<dbReference type="GO" id="GO:0016540">
    <property type="term" value="P:protein autoprocessing"/>
    <property type="evidence" value="ECO:0007669"/>
    <property type="project" value="InterPro"/>
</dbReference>
<dbReference type="PRINTS" id="PR00632">
    <property type="entry name" value="SONICHHOG"/>
</dbReference>
<evidence type="ECO:0000256" key="9">
    <source>
        <dbReference type="ARBA" id="ARBA00022729"/>
    </source>
</evidence>
<dbReference type="GO" id="GO:0016740">
    <property type="term" value="F:transferase activity"/>
    <property type="evidence" value="ECO:0007669"/>
    <property type="project" value="UniProtKB-KW"/>
</dbReference>
<dbReference type="EMBL" id="JAODUO010000194">
    <property type="protein sequence ID" value="KAK2186645.1"/>
    <property type="molecule type" value="Genomic_DNA"/>
</dbReference>
<keyword evidence="11" id="KW-0068">Autocatalytic cleavage</keyword>
<dbReference type="PROSITE" id="PS50817">
    <property type="entry name" value="INTEIN_N_TER"/>
    <property type="match status" value="1"/>
</dbReference>
<dbReference type="FunFam" id="2.170.16.10:FF:000002">
    <property type="entry name" value="Desert hedgehog"/>
    <property type="match status" value="1"/>
</dbReference>
<dbReference type="CDD" id="cd00081">
    <property type="entry name" value="Hint"/>
    <property type="match status" value="1"/>
</dbReference>
<feature type="domain" description="Hint" evidence="20">
    <location>
        <begin position="108"/>
        <end position="211"/>
    </location>
</feature>
<protein>
    <submittedName>
        <fullName evidence="21">Uncharacterized protein</fullName>
    </submittedName>
</protein>
<dbReference type="InterPro" id="IPR009045">
    <property type="entry name" value="Zn_M74/Hedgehog-like"/>
</dbReference>
<evidence type="ECO:0000256" key="1">
    <source>
        <dbReference type="ARBA" id="ARBA00004193"/>
    </source>
</evidence>
<comment type="caution">
    <text evidence="21">The sequence shown here is derived from an EMBL/GenBank/DDBJ whole genome shotgun (WGS) entry which is preliminary data.</text>
</comment>
<keyword evidence="5" id="KW-1003">Cell membrane</keyword>
<evidence type="ECO:0000313" key="21">
    <source>
        <dbReference type="EMBL" id="KAK2186645.1"/>
    </source>
</evidence>
<evidence type="ECO:0000256" key="6">
    <source>
        <dbReference type="ARBA" id="ARBA00022670"/>
    </source>
</evidence>
<gene>
    <name evidence="21" type="ORF">NP493_194g08027</name>
</gene>
<dbReference type="AlphaFoldDB" id="A0AAD9P2A3"/>
<dbReference type="FunFam" id="3.30.1380.10:FF:000005">
    <property type="entry name" value="Sonic hedgehog signaling molecule"/>
    <property type="match status" value="1"/>
</dbReference>
<evidence type="ECO:0000313" key="22">
    <source>
        <dbReference type="Proteomes" id="UP001209878"/>
    </source>
</evidence>
<evidence type="ECO:0000256" key="14">
    <source>
        <dbReference type="ARBA" id="ARBA00022837"/>
    </source>
</evidence>
<dbReference type="Pfam" id="PF01085">
    <property type="entry name" value="HH_signal"/>
    <property type="match status" value="1"/>
</dbReference>
<dbReference type="GO" id="GO:0048731">
    <property type="term" value="P:system development"/>
    <property type="evidence" value="ECO:0007669"/>
    <property type="project" value="UniProtKB-ARBA"/>
</dbReference>
<keyword evidence="9" id="KW-0732">Signal</keyword>
<dbReference type="GO" id="GO:0007224">
    <property type="term" value="P:smoothened signaling pathway"/>
    <property type="evidence" value="ECO:0007669"/>
    <property type="project" value="TreeGrafter"/>
</dbReference>
<dbReference type="InterPro" id="IPR003587">
    <property type="entry name" value="Hint_dom_N"/>
</dbReference>
<keyword evidence="14" id="KW-0106">Calcium</keyword>
<evidence type="ECO:0000256" key="3">
    <source>
        <dbReference type="ARBA" id="ARBA00010649"/>
    </source>
</evidence>
<dbReference type="SUPFAM" id="SSF51294">
    <property type="entry name" value="Hedgehog/intein (Hint) domain"/>
    <property type="match status" value="1"/>
</dbReference>
<accession>A0AAD9P2A3</accession>
<dbReference type="InterPro" id="IPR006141">
    <property type="entry name" value="Intein_N"/>
</dbReference>
<dbReference type="PANTHER" id="PTHR11889:SF31">
    <property type="entry name" value="PROTEIN HEDGEHOG"/>
    <property type="match status" value="1"/>
</dbReference>
<proteinExistence type="inferred from homology"/>
<evidence type="ECO:0000256" key="5">
    <source>
        <dbReference type="ARBA" id="ARBA00022475"/>
    </source>
</evidence>
<evidence type="ECO:0000256" key="13">
    <source>
        <dbReference type="ARBA" id="ARBA00022833"/>
    </source>
</evidence>
<evidence type="ECO:0000256" key="17">
    <source>
        <dbReference type="ARBA" id="ARBA00023288"/>
    </source>
</evidence>
<dbReference type="GO" id="GO:0005113">
    <property type="term" value="F:patched binding"/>
    <property type="evidence" value="ECO:0007669"/>
    <property type="project" value="TreeGrafter"/>
</dbReference>
<dbReference type="GO" id="GO:0008233">
    <property type="term" value="F:peptidase activity"/>
    <property type="evidence" value="ECO:0007669"/>
    <property type="project" value="UniProtKB-KW"/>
</dbReference>
<dbReference type="InterPro" id="IPR001657">
    <property type="entry name" value="Hedgehog"/>
</dbReference>
<evidence type="ECO:0000256" key="7">
    <source>
        <dbReference type="ARBA" id="ARBA00022679"/>
    </source>
</evidence>
<dbReference type="SMART" id="SM00305">
    <property type="entry name" value="HintC"/>
    <property type="match status" value="1"/>
</dbReference>
<keyword evidence="13" id="KW-0862">Zinc</keyword>
<keyword evidence="7" id="KW-0808">Transferase</keyword>
<evidence type="ECO:0000256" key="12">
    <source>
        <dbReference type="ARBA" id="ARBA00022824"/>
    </source>
</evidence>
<feature type="domain" description="Hint" evidence="19">
    <location>
        <begin position="213"/>
        <end position="257"/>
    </location>
</feature>
<comment type="similarity">
    <text evidence="3">Belongs to the hedgehog family.</text>
</comment>
<evidence type="ECO:0000256" key="15">
    <source>
        <dbReference type="ARBA" id="ARBA00023136"/>
    </source>
</evidence>
<dbReference type="GO" id="GO:0007267">
    <property type="term" value="P:cell-cell signaling"/>
    <property type="evidence" value="ECO:0007669"/>
    <property type="project" value="InterPro"/>
</dbReference>
<organism evidence="21 22">
    <name type="scientific">Ridgeia piscesae</name>
    <name type="common">Tubeworm</name>
    <dbReference type="NCBI Taxonomy" id="27915"/>
    <lineage>
        <taxon>Eukaryota</taxon>
        <taxon>Metazoa</taxon>
        <taxon>Spiralia</taxon>
        <taxon>Lophotrochozoa</taxon>
        <taxon>Annelida</taxon>
        <taxon>Polychaeta</taxon>
        <taxon>Sedentaria</taxon>
        <taxon>Canalipalpata</taxon>
        <taxon>Sabellida</taxon>
        <taxon>Siboglinidae</taxon>
        <taxon>Ridgeia</taxon>
    </lineage>
</organism>
<dbReference type="InterPro" id="IPR036844">
    <property type="entry name" value="Hint_dom_sf"/>
</dbReference>
<evidence type="ECO:0000259" key="20">
    <source>
        <dbReference type="SMART" id="SM00306"/>
    </source>
</evidence>
<comment type="subcellular location">
    <subcellularLocation>
        <location evidence="1">Cell membrane</location>
        <topology evidence="1">Lipid-anchor</topology>
    </subcellularLocation>
    <subcellularLocation>
        <location evidence="2">Endoplasmic reticulum membrane</location>
    </subcellularLocation>
</comment>
<keyword evidence="17" id="KW-0449">Lipoprotein</keyword>
<dbReference type="GO" id="GO:0016539">
    <property type="term" value="P:intein-mediated protein splicing"/>
    <property type="evidence" value="ECO:0007669"/>
    <property type="project" value="InterPro"/>
</dbReference>
<dbReference type="GO" id="GO:0010468">
    <property type="term" value="P:regulation of gene expression"/>
    <property type="evidence" value="ECO:0007669"/>
    <property type="project" value="TreeGrafter"/>
</dbReference>
<dbReference type="InterPro" id="IPR003586">
    <property type="entry name" value="Hint_dom_C"/>
</dbReference>
<dbReference type="SUPFAM" id="SSF55166">
    <property type="entry name" value="Hedgehog/DD-peptidase"/>
    <property type="match status" value="1"/>
</dbReference>
<dbReference type="GO" id="GO:0005615">
    <property type="term" value="C:extracellular space"/>
    <property type="evidence" value="ECO:0007669"/>
    <property type="project" value="TreeGrafter"/>
</dbReference>
<dbReference type="GO" id="GO:0005509">
    <property type="term" value="F:calcium ion binding"/>
    <property type="evidence" value="ECO:0007669"/>
    <property type="project" value="TreeGrafter"/>
</dbReference>
<dbReference type="GO" id="GO:0005886">
    <property type="term" value="C:plasma membrane"/>
    <property type="evidence" value="ECO:0007669"/>
    <property type="project" value="UniProtKB-SubCell"/>
</dbReference>
<sequence>MPRHRIHVTLSNRCKDKLNTLAITVMNHWPGVKLRVTEAWDESGQHTKDSLHYEGRSVDITTSDRDRSKYGMLARLAVEAGFDWVYYESRGHIHCSVKSDSSIAVKTGGCFPGDSQVRLESGRTTTMYRLSLSDRVLTVDAAGRFAYSPVFMFLHRDADLVTSFYIVETAAGRTITLTPDHLVHAADSPDGAAQPTFARNVREGRYLHVRADNGTRVASRVTRVTSRTRAGVFAPLTKDGTIVVDDVIASCYAVIDSQTVAHAVFAPLRLLYDVASALSWQPADVVAADDDIRRSDIGWYSSFLYTLGSHVVPAHLWFSS</sequence>
<evidence type="ECO:0000256" key="16">
    <source>
        <dbReference type="ARBA" id="ARBA00023139"/>
    </source>
</evidence>
<evidence type="ECO:0000256" key="2">
    <source>
        <dbReference type="ARBA" id="ARBA00004586"/>
    </source>
</evidence>
<comment type="catalytic activity">
    <reaction evidence="18">
        <text>glycyl-L-cysteinyl-[protein] + cholesterol + H(+) = [protein]-C-terminal glycyl cholesterol ester + N-terminal L-cysteinyl-[protein]</text>
        <dbReference type="Rhea" id="RHEA:59504"/>
        <dbReference type="Rhea" id="RHEA-COMP:12707"/>
        <dbReference type="Rhea" id="RHEA-COMP:15369"/>
        <dbReference type="Rhea" id="RHEA-COMP:15374"/>
        <dbReference type="ChEBI" id="CHEBI:15378"/>
        <dbReference type="ChEBI" id="CHEBI:16113"/>
        <dbReference type="ChEBI" id="CHEBI:65250"/>
        <dbReference type="ChEBI" id="CHEBI:143135"/>
        <dbReference type="ChEBI" id="CHEBI:143140"/>
    </reaction>
    <physiologicalReaction direction="left-to-right" evidence="18">
        <dbReference type="Rhea" id="RHEA:59505"/>
    </physiologicalReaction>
</comment>
<dbReference type="SMART" id="SM00306">
    <property type="entry name" value="HintN"/>
    <property type="match status" value="1"/>
</dbReference>
<dbReference type="Gene3D" id="2.170.16.10">
    <property type="entry name" value="Hedgehog/Intein (Hint) domain"/>
    <property type="match status" value="1"/>
</dbReference>
<keyword evidence="8" id="KW-0479">Metal-binding</keyword>
<dbReference type="InterPro" id="IPR050387">
    <property type="entry name" value="Hedgehog_Signaling"/>
</dbReference>
<keyword evidence="22" id="KW-1185">Reference proteome</keyword>
<dbReference type="InterPro" id="IPR000320">
    <property type="entry name" value="Hedgehog_signalling_dom"/>
</dbReference>
<keyword evidence="10" id="KW-0378">Hydrolase</keyword>
<evidence type="ECO:0000259" key="19">
    <source>
        <dbReference type="SMART" id="SM00305"/>
    </source>
</evidence>
<dbReference type="PANTHER" id="PTHR11889">
    <property type="entry name" value="HEDGEHOG"/>
    <property type="match status" value="1"/>
</dbReference>
<evidence type="ECO:0000256" key="8">
    <source>
        <dbReference type="ARBA" id="ARBA00022723"/>
    </source>
</evidence>
<dbReference type="Proteomes" id="UP001209878">
    <property type="component" value="Unassembled WGS sequence"/>
</dbReference>
<reference evidence="21" key="1">
    <citation type="journal article" date="2023" name="Mol. Biol. Evol.">
        <title>Third-Generation Sequencing Reveals the Adaptive Role of the Epigenome in Three Deep-Sea Polychaetes.</title>
        <authorList>
            <person name="Perez M."/>
            <person name="Aroh O."/>
            <person name="Sun Y."/>
            <person name="Lan Y."/>
            <person name="Juniper S.K."/>
            <person name="Young C.R."/>
            <person name="Angers B."/>
            <person name="Qian P.Y."/>
        </authorList>
    </citation>
    <scope>NUCLEOTIDE SEQUENCE</scope>
    <source>
        <strain evidence="21">R07B-5</strain>
    </source>
</reference>
<keyword evidence="12" id="KW-0256">Endoplasmic reticulum</keyword>
<evidence type="ECO:0000256" key="18">
    <source>
        <dbReference type="ARBA" id="ARBA00048589"/>
    </source>
</evidence>
<dbReference type="GO" id="GO:0005789">
    <property type="term" value="C:endoplasmic reticulum membrane"/>
    <property type="evidence" value="ECO:0007669"/>
    <property type="project" value="UniProtKB-SubCell"/>
</dbReference>
<evidence type="ECO:0000256" key="4">
    <source>
        <dbReference type="ARBA" id="ARBA00022473"/>
    </source>
</evidence>
<name>A0AAD9P2A3_RIDPI</name>
<keyword evidence="15" id="KW-0472">Membrane</keyword>
<keyword evidence="4" id="KW-0217">Developmental protein</keyword>
<evidence type="ECO:0000256" key="10">
    <source>
        <dbReference type="ARBA" id="ARBA00022801"/>
    </source>
</evidence>
<dbReference type="GO" id="GO:0001708">
    <property type="term" value="P:cell fate specification"/>
    <property type="evidence" value="ECO:0007669"/>
    <property type="project" value="TreeGrafter"/>
</dbReference>
<dbReference type="InterPro" id="IPR001767">
    <property type="entry name" value="Hedgehog_Hint"/>
</dbReference>